<keyword evidence="2" id="KW-1185">Reference proteome</keyword>
<gene>
    <name evidence="1" type="ORF">ACFSQ0_03770</name>
</gene>
<reference evidence="2" key="1">
    <citation type="journal article" date="2019" name="Int. J. Syst. Evol. Microbiol.">
        <title>The Global Catalogue of Microorganisms (GCM) 10K type strain sequencing project: providing services to taxonomists for standard genome sequencing and annotation.</title>
        <authorList>
            <consortium name="The Broad Institute Genomics Platform"/>
            <consortium name="The Broad Institute Genome Sequencing Center for Infectious Disease"/>
            <person name="Wu L."/>
            <person name="Ma J."/>
        </authorList>
    </citation>
    <scope>NUCLEOTIDE SEQUENCE [LARGE SCALE GENOMIC DNA]</scope>
    <source>
        <strain evidence="2">KCTC 42255</strain>
    </source>
</reference>
<sequence length="123" mass="14515">MKNKIILMLGFSFVSYNLFSQIDSTKTSFLLDKSIENAVLIDNSSLGNMIFVEKNRKNVNSKILIYHNNKFYQFDNYIDSLKLKENIKFKILRGEELKEFLYNKINTVILTESDYKSHKKQTN</sequence>
<evidence type="ECO:0000313" key="1">
    <source>
        <dbReference type="EMBL" id="MFD2697099.1"/>
    </source>
</evidence>
<name>A0ABW5SCN7_9FLAO</name>
<protein>
    <submittedName>
        <fullName evidence="1">Uncharacterized protein</fullName>
    </submittedName>
</protein>
<organism evidence="1 2">
    <name type="scientific">Mesonia sediminis</name>
    <dbReference type="NCBI Taxonomy" id="1703946"/>
    <lineage>
        <taxon>Bacteria</taxon>
        <taxon>Pseudomonadati</taxon>
        <taxon>Bacteroidota</taxon>
        <taxon>Flavobacteriia</taxon>
        <taxon>Flavobacteriales</taxon>
        <taxon>Flavobacteriaceae</taxon>
        <taxon>Mesonia</taxon>
    </lineage>
</organism>
<dbReference type="EMBL" id="JBHULZ010000023">
    <property type="protein sequence ID" value="MFD2697099.1"/>
    <property type="molecule type" value="Genomic_DNA"/>
</dbReference>
<comment type="caution">
    <text evidence="1">The sequence shown here is derived from an EMBL/GenBank/DDBJ whole genome shotgun (WGS) entry which is preliminary data.</text>
</comment>
<proteinExistence type="predicted"/>
<evidence type="ECO:0000313" key="2">
    <source>
        <dbReference type="Proteomes" id="UP001597357"/>
    </source>
</evidence>
<dbReference type="RefSeq" id="WP_379044331.1">
    <property type="nucleotide sequence ID" value="NZ_JBHULZ010000023.1"/>
</dbReference>
<accession>A0ABW5SCN7</accession>
<dbReference type="Proteomes" id="UP001597357">
    <property type="component" value="Unassembled WGS sequence"/>
</dbReference>